<evidence type="ECO:0000259" key="2">
    <source>
        <dbReference type="Pfam" id="PF13827"/>
    </source>
</evidence>
<comment type="caution">
    <text evidence="3">The sequence shown here is derived from an EMBL/GenBank/DDBJ whole genome shotgun (WGS) entry which is preliminary data.</text>
</comment>
<protein>
    <submittedName>
        <fullName evidence="3">DUF4189 domain-containing protein</fullName>
    </submittedName>
</protein>
<accession>A0ABT3HK03</accession>
<name>A0ABT3HK03_9FLAO</name>
<keyword evidence="4" id="KW-1185">Reference proteome</keyword>
<dbReference type="EMBL" id="JAPDHV010000001">
    <property type="protein sequence ID" value="MCW3160119.1"/>
    <property type="molecule type" value="Genomic_DNA"/>
</dbReference>
<sequence>MKPTMMFLLLMGATIYVNGQAKKSVKKPATKTVSSKFGALAIDRSNGFYYGFSYDYANRAEAETKAKEECAKKGGNCSVVLTFSGTGCAAYRTIDGKAGTAYGWGIAGTKEEADAIALAEAQKRSNGVNPSNFVWSCNSVNTGTLKEIYNAKDEIIPTIKIGNQEWAANDLDVTKFKNGDKIPYAATYEEWRAAADAKKPAYSIVNSRKVYNGYALHDKRGLAPKGFHIPTDEEFMKLMNHLGGIEVAGGKMKSVQGWNSPNDASNSSKFTGLPGGGRGTVNDKHEKFITHEGGWWSSTFAPNGNTYVYIIHHSRGSVFRTAHGYPWGYNIRLIKD</sequence>
<dbReference type="Proteomes" id="UP001163719">
    <property type="component" value="Unassembled WGS sequence"/>
</dbReference>
<organism evidence="3 4">
    <name type="scientific">Chryseobacterium oryctis</name>
    <dbReference type="NCBI Taxonomy" id="2952618"/>
    <lineage>
        <taxon>Bacteria</taxon>
        <taxon>Pseudomonadati</taxon>
        <taxon>Bacteroidota</taxon>
        <taxon>Flavobacteriia</taxon>
        <taxon>Flavobacteriales</taxon>
        <taxon>Weeksellaceae</taxon>
        <taxon>Chryseobacterium group</taxon>
        <taxon>Chryseobacterium</taxon>
    </lineage>
</organism>
<dbReference type="InterPro" id="IPR011871">
    <property type="entry name" value="Fib_succ_major"/>
</dbReference>
<proteinExistence type="predicted"/>
<feature type="domain" description="Fibrobacter succinogenes major paralogous" evidence="1">
    <location>
        <begin position="159"/>
        <end position="335"/>
    </location>
</feature>
<reference evidence="3" key="1">
    <citation type="submission" date="2022-10" db="EMBL/GenBank/DDBJ databases">
        <title>Chryseobacterium babae sp. nov. isolated from the gut of the beetle Oryctes rhinoceros, and Chryseobacterium kimseyorum sp. nov., isolated from a stick insect rearing cage.</title>
        <authorList>
            <person name="Shelomi M."/>
            <person name="Han C.-J."/>
            <person name="Chen W.-M."/>
            <person name="Chen H.-K."/>
            <person name="Liaw S.-J."/>
            <person name="Muhle E."/>
            <person name="Clermont D."/>
        </authorList>
    </citation>
    <scope>NUCLEOTIDE SEQUENCE</scope>
    <source>
        <strain evidence="3">WLa1L2M3</strain>
    </source>
</reference>
<dbReference type="RefSeq" id="WP_264742080.1">
    <property type="nucleotide sequence ID" value="NZ_JAPDHV010000001.1"/>
</dbReference>
<dbReference type="Pfam" id="PF09603">
    <property type="entry name" value="Fib_succ_major"/>
    <property type="match status" value="1"/>
</dbReference>
<evidence type="ECO:0000259" key="1">
    <source>
        <dbReference type="Pfam" id="PF09603"/>
    </source>
</evidence>
<evidence type="ECO:0000313" key="3">
    <source>
        <dbReference type="EMBL" id="MCW3160119.1"/>
    </source>
</evidence>
<feature type="domain" description="DUF4189" evidence="2">
    <location>
        <begin position="37"/>
        <end position="137"/>
    </location>
</feature>
<dbReference type="Pfam" id="PF13827">
    <property type="entry name" value="DUF4189"/>
    <property type="match status" value="1"/>
</dbReference>
<dbReference type="NCBIfam" id="TIGR02145">
    <property type="entry name" value="Fib_succ_major"/>
    <property type="match status" value="1"/>
</dbReference>
<dbReference type="InterPro" id="IPR025240">
    <property type="entry name" value="DUF4189"/>
</dbReference>
<evidence type="ECO:0000313" key="4">
    <source>
        <dbReference type="Proteomes" id="UP001163719"/>
    </source>
</evidence>
<gene>
    <name evidence="3" type="ORF">OH806_02390</name>
</gene>